<evidence type="ECO:0000313" key="4">
    <source>
        <dbReference type="Proteomes" id="UP000555564"/>
    </source>
</evidence>
<dbReference type="InterPro" id="IPR001932">
    <property type="entry name" value="PPM-type_phosphatase-like_dom"/>
</dbReference>
<evidence type="ECO:0000256" key="1">
    <source>
        <dbReference type="SAM" id="MobiDB-lite"/>
    </source>
</evidence>
<reference evidence="3 4" key="1">
    <citation type="submission" date="2020-08" db="EMBL/GenBank/DDBJ databases">
        <title>Sequencing the genomes of 1000 actinobacteria strains.</title>
        <authorList>
            <person name="Klenk H.-P."/>
        </authorList>
    </citation>
    <scope>NUCLEOTIDE SEQUENCE [LARGE SCALE GENOMIC DNA]</scope>
    <source>
        <strain evidence="3 4">DSM 44936</strain>
    </source>
</reference>
<name>A0A7X0IIN3_9ACTN</name>
<protein>
    <recommendedName>
        <fullName evidence="2">PPM-type phosphatase domain-containing protein</fullName>
    </recommendedName>
</protein>
<dbReference type="Pfam" id="PF13672">
    <property type="entry name" value="PP2C_2"/>
    <property type="match status" value="1"/>
</dbReference>
<dbReference type="RefSeq" id="WP_184985614.1">
    <property type="nucleotide sequence ID" value="NZ_BAAALO010000019.1"/>
</dbReference>
<organism evidence="3 4">
    <name type="scientific">Sphaerisporangium rubeum</name>
    <dbReference type="NCBI Taxonomy" id="321317"/>
    <lineage>
        <taxon>Bacteria</taxon>
        <taxon>Bacillati</taxon>
        <taxon>Actinomycetota</taxon>
        <taxon>Actinomycetes</taxon>
        <taxon>Streptosporangiales</taxon>
        <taxon>Streptosporangiaceae</taxon>
        <taxon>Sphaerisporangium</taxon>
    </lineage>
</organism>
<dbReference type="Proteomes" id="UP000555564">
    <property type="component" value="Unassembled WGS sequence"/>
</dbReference>
<evidence type="ECO:0000313" key="3">
    <source>
        <dbReference type="EMBL" id="MBB6475931.1"/>
    </source>
</evidence>
<keyword evidence="4" id="KW-1185">Reference proteome</keyword>
<accession>A0A7X0IIN3</accession>
<comment type="caution">
    <text evidence="3">The sequence shown here is derived from an EMBL/GenBank/DDBJ whole genome shotgun (WGS) entry which is preliminary data.</text>
</comment>
<feature type="region of interest" description="Disordered" evidence="1">
    <location>
        <begin position="1"/>
        <end position="21"/>
    </location>
</feature>
<dbReference type="AlphaFoldDB" id="A0A7X0IIN3"/>
<evidence type="ECO:0000259" key="2">
    <source>
        <dbReference type="Pfam" id="PF13672"/>
    </source>
</evidence>
<sequence>MEVLDITESPGSPAKPSEDRAGAAGNLAWVIDGATDFTGEMTLPGGSNVQWLVDVVDRVLRDIGALGEVTDVSEVFGLLGKAVRDELAAVGTDDLRHHPCCSIGLAASDGEAVELGRIGDAVLLAFGRDRLTCEVSTDFFDRREAAAVQRSRSAAQTRDQVVADMFERRLEYIRGVHEESVFSAHPAGVVQVHRRTVPSSQAETVLLCTDGFARAVNEYRLFTDWQSLGLHARRDGLGSVTSLIRRHEARRPAGATGAHFKSADDVAAVLLTTRTGVDHGRS</sequence>
<feature type="domain" description="PPM-type phosphatase" evidence="2">
    <location>
        <begin position="23"/>
        <end position="224"/>
    </location>
</feature>
<dbReference type="EMBL" id="JACHIU010000001">
    <property type="protein sequence ID" value="MBB6475931.1"/>
    <property type="molecule type" value="Genomic_DNA"/>
</dbReference>
<gene>
    <name evidence="3" type="ORF">BJ992_005362</name>
</gene>
<proteinExistence type="predicted"/>